<dbReference type="EMBL" id="JBHSIM010000010">
    <property type="protein sequence ID" value="MFC4831817.1"/>
    <property type="molecule type" value="Genomic_DNA"/>
</dbReference>
<name>A0ABV9REM4_9PSEU</name>
<evidence type="ECO:0000256" key="1">
    <source>
        <dbReference type="SAM" id="Phobius"/>
    </source>
</evidence>
<proteinExistence type="predicted"/>
<keyword evidence="1" id="KW-1133">Transmembrane helix</keyword>
<keyword evidence="1" id="KW-0472">Membrane</keyword>
<evidence type="ECO:0000313" key="2">
    <source>
        <dbReference type="EMBL" id="MFC4831817.1"/>
    </source>
</evidence>
<comment type="caution">
    <text evidence="2">The sequence shown here is derived from an EMBL/GenBank/DDBJ whole genome shotgun (WGS) entry which is preliminary data.</text>
</comment>
<organism evidence="2 3">
    <name type="scientific">Actinomycetospora chibensis</name>
    <dbReference type="NCBI Taxonomy" id="663606"/>
    <lineage>
        <taxon>Bacteria</taxon>
        <taxon>Bacillati</taxon>
        <taxon>Actinomycetota</taxon>
        <taxon>Actinomycetes</taxon>
        <taxon>Pseudonocardiales</taxon>
        <taxon>Pseudonocardiaceae</taxon>
        <taxon>Actinomycetospora</taxon>
    </lineage>
</organism>
<dbReference type="Proteomes" id="UP001595909">
    <property type="component" value="Unassembled WGS sequence"/>
</dbReference>
<evidence type="ECO:0000313" key="3">
    <source>
        <dbReference type="Proteomes" id="UP001595909"/>
    </source>
</evidence>
<keyword evidence="3" id="KW-1185">Reference proteome</keyword>
<sequence length="46" mass="4800">MSRSMVADLATPPPRGRVVAVAMRATLTVVVLVTLHHVLPLGVAVP</sequence>
<keyword evidence="1" id="KW-0812">Transmembrane</keyword>
<accession>A0ABV9REM4</accession>
<gene>
    <name evidence="2" type="ORF">ACFPEL_05280</name>
</gene>
<feature type="transmembrane region" description="Helical" evidence="1">
    <location>
        <begin position="21"/>
        <end position="39"/>
    </location>
</feature>
<reference evidence="3" key="1">
    <citation type="journal article" date="2019" name="Int. J. Syst. Evol. Microbiol.">
        <title>The Global Catalogue of Microorganisms (GCM) 10K type strain sequencing project: providing services to taxonomists for standard genome sequencing and annotation.</title>
        <authorList>
            <consortium name="The Broad Institute Genomics Platform"/>
            <consortium name="The Broad Institute Genome Sequencing Center for Infectious Disease"/>
            <person name="Wu L."/>
            <person name="Ma J."/>
        </authorList>
    </citation>
    <scope>NUCLEOTIDE SEQUENCE [LARGE SCALE GENOMIC DNA]</scope>
    <source>
        <strain evidence="3">CCUG 50347</strain>
    </source>
</reference>
<protein>
    <submittedName>
        <fullName evidence="2">Uncharacterized protein</fullName>
    </submittedName>
</protein>
<dbReference type="RefSeq" id="WP_274191889.1">
    <property type="nucleotide sequence ID" value="NZ_BAABHN010000010.1"/>
</dbReference>